<dbReference type="EMBL" id="JAGKHQ010000016">
    <property type="protein sequence ID" value="KAG7494189.1"/>
    <property type="molecule type" value="Genomic_DNA"/>
</dbReference>
<proteinExistence type="predicted"/>
<comment type="caution">
    <text evidence="1">The sequence shown here is derived from an EMBL/GenBank/DDBJ whole genome shotgun (WGS) entry which is preliminary data.</text>
</comment>
<gene>
    <name evidence="1" type="ORF">JOB18_025075</name>
</gene>
<evidence type="ECO:0000313" key="1">
    <source>
        <dbReference type="EMBL" id="KAG7494189.1"/>
    </source>
</evidence>
<name>A0AAV6QLB9_SOLSE</name>
<accession>A0AAV6QLB9</accession>
<dbReference type="AlphaFoldDB" id="A0AAV6QLB9"/>
<dbReference type="Proteomes" id="UP000693946">
    <property type="component" value="Linkage Group LG4"/>
</dbReference>
<organism evidence="1 2">
    <name type="scientific">Solea senegalensis</name>
    <name type="common">Senegalese sole</name>
    <dbReference type="NCBI Taxonomy" id="28829"/>
    <lineage>
        <taxon>Eukaryota</taxon>
        <taxon>Metazoa</taxon>
        <taxon>Chordata</taxon>
        <taxon>Craniata</taxon>
        <taxon>Vertebrata</taxon>
        <taxon>Euteleostomi</taxon>
        <taxon>Actinopterygii</taxon>
        <taxon>Neopterygii</taxon>
        <taxon>Teleostei</taxon>
        <taxon>Neoteleostei</taxon>
        <taxon>Acanthomorphata</taxon>
        <taxon>Carangaria</taxon>
        <taxon>Pleuronectiformes</taxon>
        <taxon>Pleuronectoidei</taxon>
        <taxon>Soleidae</taxon>
        <taxon>Solea</taxon>
    </lineage>
</organism>
<evidence type="ECO:0000313" key="2">
    <source>
        <dbReference type="Proteomes" id="UP000693946"/>
    </source>
</evidence>
<keyword evidence="2" id="KW-1185">Reference proteome</keyword>
<reference evidence="1 2" key="1">
    <citation type="journal article" date="2021" name="Sci. Rep.">
        <title>Chromosome anchoring in Senegalese sole (Solea senegalensis) reveals sex-associated markers and genome rearrangements in flatfish.</title>
        <authorList>
            <person name="Guerrero-Cozar I."/>
            <person name="Gomez-Garrido J."/>
            <person name="Berbel C."/>
            <person name="Martinez-Blanch J.F."/>
            <person name="Alioto T."/>
            <person name="Claros M.G."/>
            <person name="Gagnaire P.A."/>
            <person name="Manchado M."/>
        </authorList>
    </citation>
    <scope>NUCLEOTIDE SEQUENCE [LARGE SCALE GENOMIC DNA]</scope>
    <source>
        <strain evidence="1">Sse05_10M</strain>
    </source>
</reference>
<protein>
    <submittedName>
        <fullName evidence="1">Uncharacterized protein</fullName>
    </submittedName>
</protein>
<sequence>MQADRALQQERIRAQRDRHRQILLDKSRRAREQEAAMRREENTENAAFNQAVLAVLGQLVQAVGRRNS</sequence>